<evidence type="ECO:0000256" key="3">
    <source>
        <dbReference type="ARBA" id="ARBA00023125"/>
    </source>
</evidence>
<dbReference type="AlphaFoldDB" id="A0A5S9NTC9"/>
<name>A0A5S9NTC9_9HYPH</name>
<dbReference type="EMBL" id="CACSAS010000001">
    <property type="protein sequence ID" value="CAA0093830.1"/>
    <property type="molecule type" value="Genomic_DNA"/>
</dbReference>
<dbReference type="Proteomes" id="UP000433050">
    <property type="component" value="Unassembled WGS sequence"/>
</dbReference>
<dbReference type="InterPro" id="IPR036390">
    <property type="entry name" value="WH_DNA-bd_sf"/>
</dbReference>
<organism evidence="7 8">
    <name type="scientific">Starkeya nomas</name>
    <dbReference type="NCBI Taxonomy" id="2666134"/>
    <lineage>
        <taxon>Bacteria</taxon>
        <taxon>Pseudomonadati</taxon>
        <taxon>Pseudomonadota</taxon>
        <taxon>Alphaproteobacteria</taxon>
        <taxon>Hyphomicrobiales</taxon>
        <taxon>Xanthobacteraceae</taxon>
        <taxon>Starkeya</taxon>
    </lineage>
</organism>
<reference evidence="7 8" key="1">
    <citation type="submission" date="2019-12" db="EMBL/GenBank/DDBJ databases">
        <authorList>
            <person name="Reyes-Prieto M."/>
        </authorList>
    </citation>
    <scope>NUCLEOTIDE SEQUENCE [LARGE SCALE GENOMIC DNA]</scope>
    <source>
        <strain evidence="7">HF14-78462</strain>
    </source>
</reference>
<dbReference type="Pfam" id="PF00126">
    <property type="entry name" value="HTH_1"/>
    <property type="match status" value="1"/>
</dbReference>
<evidence type="ECO:0000256" key="5">
    <source>
        <dbReference type="SAM" id="MobiDB-lite"/>
    </source>
</evidence>
<dbReference type="RefSeq" id="WP_159598529.1">
    <property type="nucleotide sequence ID" value="NZ_CACSAS010000001.1"/>
</dbReference>
<dbReference type="GO" id="GO:0000976">
    <property type="term" value="F:transcription cis-regulatory region binding"/>
    <property type="evidence" value="ECO:0007669"/>
    <property type="project" value="TreeGrafter"/>
</dbReference>
<dbReference type="Pfam" id="PF03466">
    <property type="entry name" value="LysR_substrate"/>
    <property type="match status" value="1"/>
</dbReference>
<accession>A0A5S9NTC9</accession>
<protein>
    <recommendedName>
        <fullName evidence="6">HTH lysR-type domain-containing protein</fullName>
    </recommendedName>
</protein>
<evidence type="ECO:0000313" key="7">
    <source>
        <dbReference type="EMBL" id="CAA0093830.1"/>
    </source>
</evidence>
<dbReference type="CDD" id="cd05466">
    <property type="entry name" value="PBP2_LTTR_substrate"/>
    <property type="match status" value="1"/>
</dbReference>
<evidence type="ECO:0000313" key="8">
    <source>
        <dbReference type="Proteomes" id="UP000433050"/>
    </source>
</evidence>
<dbReference type="InterPro" id="IPR036388">
    <property type="entry name" value="WH-like_DNA-bd_sf"/>
</dbReference>
<feature type="region of interest" description="Disordered" evidence="5">
    <location>
        <begin position="297"/>
        <end position="319"/>
    </location>
</feature>
<dbReference type="GO" id="GO:0003700">
    <property type="term" value="F:DNA-binding transcription factor activity"/>
    <property type="evidence" value="ECO:0007669"/>
    <property type="project" value="InterPro"/>
</dbReference>
<dbReference type="PROSITE" id="PS50931">
    <property type="entry name" value="HTH_LYSR"/>
    <property type="match status" value="1"/>
</dbReference>
<sequence length="319" mass="35397">MRRLDNIDLRLLRVFVVLAEEGGFHDAQIALNLSQSTLSTHLAALERKLGGQLCERGRAGFRLTPFGEATLAAAKRLFEDVDAFHGRIGRDQRRLVGRLRVGIVDGVVTNPQLGLQTALACYMDYASEVFVDLELGTPLVLERALMDGARDVVVGPFSQKVPGISYIPLHREPQALYCGQGHPLFELPAREIGHARIEEALFSVRRYRHLDDLYRVNHPRASGAVVQMEAQVMMILSGRFIGYLPRHIGEDWVARGRMRVLRPESYGFDSVHFAATRRLKGEQPLVDAFIRELKAQAKAASAEPPAESAGESPPDQASL</sequence>
<proteinExistence type="inferred from homology"/>
<dbReference type="PANTHER" id="PTHR30126:SF98">
    <property type="entry name" value="HTH-TYPE TRANSCRIPTIONAL ACTIVATOR BAUR"/>
    <property type="match status" value="1"/>
</dbReference>
<dbReference type="PANTHER" id="PTHR30126">
    <property type="entry name" value="HTH-TYPE TRANSCRIPTIONAL REGULATOR"/>
    <property type="match status" value="1"/>
</dbReference>
<dbReference type="Gene3D" id="1.10.10.10">
    <property type="entry name" value="Winged helix-like DNA-binding domain superfamily/Winged helix DNA-binding domain"/>
    <property type="match status" value="1"/>
</dbReference>
<dbReference type="SUPFAM" id="SSF46785">
    <property type="entry name" value="Winged helix' DNA-binding domain"/>
    <property type="match status" value="1"/>
</dbReference>
<dbReference type="Gene3D" id="3.40.190.290">
    <property type="match status" value="1"/>
</dbReference>
<dbReference type="InterPro" id="IPR000847">
    <property type="entry name" value="LysR_HTH_N"/>
</dbReference>
<keyword evidence="4" id="KW-0804">Transcription</keyword>
<keyword evidence="8" id="KW-1185">Reference proteome</keyword>
<dbReference type="InterPro" id="IPR005119">
    <property type="entry name" value="LysR_subst-bd"/>
</dbReference>
<gene>
    <name evidence="7" type="ORF">STARVERO_01689</name>
</gene>
<keyword evidence="2" id="KW-0805">Transcription regulation</keyword>
<dbReference type="SUPFAM" id="SSF53850">
    <property type="entry name" value="Periplasmic binding protein-like II"/>
    <property type="match status" value="1"/>
</dbReference>
<feature type="domain" description="HTH lysR-type" evidence="6">
    <location>
        <begin position="7"/>
        <end position="64"/>
    </location>
</feature>
<comment type="similarity">
    <text evidence="1">Belongs to the LysR transcriptional regulatory family.</text>
</comment>
<evidence type="ECO:0000256" key="2">
    <source>
        <dbReference type="ARBA" id="ARBA00023015"/>
    </source>
</evidence>
<evidence type="ECO:0000256" key="4">
    <source>
        <dbReference type="ARBA" id="ARBA00023163"/>
    </source>
</evidence>
<evidence type="ECO:0000259" key="6">
    <source>
        <dbReference type="PROSITE" id="PS50931"/>
    </source>
</evidence>
<keyword evidence="3" id="KW-0238">DNA-binding</keyword>
<evidence type="ECO:0000256" key="1">
    <source>
        <dbReference type="ARBA" id="ARBA00009437"/>
    </source>
</evidence>